<accession>A0A022R951</accession>
<reference evidence="2 3" key="1">
    <citation type="journal article" date="2013" name="Proc. Natl. Acad. Sci. U.S.A.">
        <title>Fine-scale variation in meiotic recombination in Mimulus inferred from population shotgun sequencing.</title>
        <authorList>
            <person name="Hellsten U."/>
            <person name="Wright K.M."/>
            <person name="Jenkins J."/>
            <person name="Shu S."/>
            <person name="Yuan Y."/>
            <person name="Wessler S.R."/>
            <person name="Schmutz J."/>
            <person name="Willis J.H."/>
            <person name="Rokhsar D.S."/>
        </authorList>
    </citation>
    <scope>NUCLEOTIDE SEQUENCE [LARGE SCALE GENOMIC DNA]</scope>
    <source>
        <strain evidence="3">cv. DUN x IM62</strain>
    </source>
</reference>
<name>A0A022R951_ERYGU</name>
<dbReference type="EMBL" id="KI630592">
    <property type="protein sequence ID" value="EYU36509.1"/>
    <property type="molecule type" value="Genomic_DNA"/>
</dbReference>
<dbReference type="InterPro" id="IPR039609">
    <property type="entry name" value="VQ_15/22"/>
</dbReference>
<protein>
    <recommendedName>
        <fullName evidence="1">VQ domain-containing protein</fullName>
    </recommendedName>
</protein>
<evidence type="ECO:0000313" key="2">
    <source>
        <dbReference type="EMBL" id="EYU36509.1"/>
    </source>
</evidence>
<feature type="domain" description="VQ" evidence="1">
    <location>
        <begin position="2"/>
        <end position="27"/>
    </location>
</feature>
<evidence type="ECO:0000313" key="3">
    <source>
        <dbReference type="Proteomes" id="UP000030748"/>
    </source>
</evidence>
<gene>
    <name evidence="2" type="ORF">MIMGU_mgv11b0187652mg</name>
</gene>
<proteinExistence type="predicted"/>
<dbReference type="InterPro" id="IPR008889">
    <property type="entry name" value="VQ"/>
</dbReference>
<dbReference type="AlphaFoldDB" id="A0A022R951"/>
<dbReference type="PANTHER" id="PTHR33179">
    <property type="entry name" value="VQ MOTIF-CONTAINING PROTEIN"/>
    <property type="match status" value="1"/>
</dbReference>
<feature type="non-terminal residue" evidence="2">
    <location>
        <position position="1"/>
    </location>
</feature>
<dbReference type="Proteomes" id="UP000030748">
    <property type="component" value="Unassembled WGS sequence"/>
</dbReference>
<evidence type="ECO:0000259" key="1">
    <source>
        <dbReference type="Pfam" id="PF05678"/>
    </source>
</evidence>
<sequence length="149" mass="15610">NPTTVLTTDTTNFTQMVQQFTGIPATPLSGGLDLFSALRPGYQYLDTLYGPVHPLKPSANKVSSSSSLLYPTMIDSVVTTANIVSPTTNTGDPAASTSSDHHHFNLQNHSIINPLQLGGNASTGFGGAALISGFQTPSPTSQVKNNHNI</sequence>
<organism evidence="2 3">
    <name type="scientific">Erythranthe guttata</name>
    <name type="common">Yellow monkey flower</name>
    <name type="synonym">Mimulus guttatus</name>
    <dbReference type="NCBI Taxonomy" id="4155"/>
    <lineage>
        <taxon>Eukaryota</taxon>
        <taxon>Viridiplantae</taxon>
        <taxon>Streptophyta</taxon>
        <taxon>Embryophyta</taxon>
        <taxon>Tracheophyta</taxon>
        <taxon>Spermatophyta</taxon>
        <taxon>Magnoliopsida</taxon>
        <taxon>eudicotyledons</taxon>
        <taxon>Gunneridae</taxon>
        <taxon>Pentapetalae</taxon>
        <taxon>asterids</taxon>
        <taxon>lamiids</taxon>
        <taxon>Lamiales</taxon>
        <taxon>Phrymaceae</taxon>
        <taxon>Erythranthe</taxon>
    </lineage>
</organism>
<dbReference type="Pfam" id="PF05678">
    <property type="entry name" value="VQ"/>
    <property type="match status" value="1"/>
</dbReference>
<dbReference type="PANTHER" id="PTHR33179:SF4">
    <property type="entry name" value="VQ MOTIF-CONTAINING PROTEIN"/>
    <property type="match status" value="1"/>
</dbReference>
<keyword evidence="3" id="KW-1185">Reference proteome</keyword>